<evidence type="ECO:0000256" key="7">
    <source>
        <dbReference type="ARBA" id="ARBA00023237"/>
    </source>
</evidence>
<evidence type="ECO:0000256" key="9">
    <source>
        <dbReference type="SAM" id="SignalP"/>
    </source>
</evidence>
<reference evidence="11 12" key="1">
    <citation type="submission" date="2019-03" db="EMBL/GenBank/DDBJ databases">
        <title>Freshwater and sediment microbial communities from various areas in North America, analyzing microbe dynamics in response to fracking.</title>
        <authorList>
            <person name="Lamendella R."/>
        </authorList>
    </citation>
    <scope>NUCLEOTIDE SEQUENCE [LARGE SCALE GENOMIC DNA]</scope>
    <source>
        <strain evidence="11 12">114D</strain>
    </source>
</reference>
<dbReference type="Gene3D" id="2.40.160.50">
    <property type="entry name" value="membrane protein fhac: a member of the omp85/tpsb transporter family"/>
    <property type="match status" value="1"/>
</dbReference>
<dbReference type="InterPro" id="IPR023707">
    <property type="entry name" value="OM_assembly_BamA"/>
</dbReference>
<dbReference type="EMBL" id="SNWI01000011">
    <property type="protein sequence ID" value="TDN96700.1"/>
    <property type="molecule type" value="Genomic_DNA"/>
</dbReference>
<keyword evidence="2" id="KW-1134">Transmembrane beta strand</keyword>
<organism evidence="11 12">
    <name type="scientific">Sunxiuqinia elliptica</name>
    <dbReference type="NCBI Taxonomy" id="655355"/>
    <lineage>
        <taxon>Bacteria</taxon>
        <taxon>Pseudomonadati</taxon>
        <taxon>Bacteroidota</taxon>
        <taxon>Bacteroidia</taxon>
        <taxon>Marinilabiliales</taxon>
        <taxon>Prolixibacteraceae</taxon>
        <taxon>Sunxiuqinia</taxon>
    </lineage>
</organism>
<dbReference type="PROSITE" id="PS51779">
    <property type="entry name" value="POTRA"/>
    <property type="match status" value="1"/>
</dbReference>
<dbReference type="NCBIfam" id="TIGR03303">
    <property type="entry name" value="OM_YaeT"/>
    <property type="match status" value="1"/>
</dbReference>
<keyword evidence="6" id="KW-0472">Membrane</keyword>
<evidence type="ECO:0000256" key="5">
    <source>
        <dbReference type="ARBA" id="ARBA00022737"/>
    </source>
</evidence>
<gene>
    <name evidence="11" type="ORF">DET52_11170</name>
</gene>
<dbReference type="RefSeq" id="WP_133466645.1">
    <property type="nucleotide sequence ID" value="NZ_SNWI01000011.1"/>
</dbReference>
<evidence type="ECO:0000256" key="1">
    <source>
        <dbReference type="ARBA" id="ARBA00004370"/>
    </source>
</evidence>
<evidence type="ECO:0000259" key="10">
    <source>
        <dbReference type="PROSITE" id="PS51779"/>
    </source>
</evidence>
<dbReference type="GO" id="GO:0071709">
    <property type="term" value="P:membrane assembly"/>
    <property type="evidence" value="ECO:0007669"/>
    <property type="project" value="InterPro"/>
</dbReference>
<dbReference type="OrthoDB" id="9802086at2"/>
<feature type="chain" id="PRO_5020449817" description="Outer membrane protein assembly factor BamA" evidence="9">
    <location>
        <begin position="20"/>
        <end position="893"/>
    </location>
</feature>
<dbReference type="Pfam" id="PF07244">
    <property type="entry name" value="POTRA"/>
    <property type="match status" value="4"/>
</dbReference>
<evidence type="ECO:0000256" key="4">
    <source>
        <dbReference type="ARBA" id="ARBA00022729"/>
    </source>
</evidence>
<evidence type="ECO:0000256" key="8">
    <source>
        <dbReference type="NCBIfam" id="TIGR03303"/>
    </source>
</evidence>
<feature type="domain" description="POTRA" evidence="10">
    <location>
        <begin position="284"/>
        <end position="365"/>
    </location>
</feature>
<dbReference type="InterPro" id="IPR039910">
    <property type="entry name" value="D15-like"/>
</dbReference>
<dbReference type="InterPro" id="IPR010827">
    <property type="entry name" value="BamA/TamA_POTRA"/>
</dbReference>
<dbReference type="InterPro" id="IPR000184">
    <property type="entry name" value="Bac_surfAg_D15"/>
</dbReference>
<evidence type="ECO:0000313" key="12">
    <source>
        <dbReference type="Proteomes" id="UP000294848"/>
    </source>
</evidence>
<dbReference type="PANTHER" id="PTHR12815">
    <property type="entry name" value="SORTING AND ASSEMBLY MACHINERY SAMM50 PROTEIN FAMILY MEMBER"/>
    <property type="match status" value="1"/>
</dbReference>
<comment type="subcellular location">
    <subcellularLocation>
        <location evidence="1">Membrane</location>
    </subcellularLocation>
</comment>
<sequence>MRKLKFFLILLLFSVGVQAQVTESTNFSIYYSSPKNYTIAGINVLGIRYLDTDVLIQISGLAVGDEIIVPGDQITTAIKKLWGHQMFSDVKIEASKIEGDKIWLDIYLQERPKLADVNFYGVSKGEKDDITEKVLLLKGSQVTDNQLNNAERIIKNIFLEKGFLNTDVNIVQRDDTASVNSVILDIYVDKKEKVKIDQIVFHGVTEVKEKMLRRAMKKTNEKRLKNFFLTKKFNEEKYDEDKQNVVNKYNEKGYRDATIIKDSISTVDEDLIRLDIWLDEGDKYYFGDIQWVGNTIYPGEYLDAYLGVKQGDVFDQKLLNKRLTEDEDAVSNLYLDNGYLFFDLNPVEARVENDTIDFEMRIREGNQATINKVLIEGNTKTHEHVARRELRTLPGDLFSKSRIIRSVRELSQLGHFDPEAINPNVIPHPENGTVDIKYELQEKANDQIELSGGWGANMFVGTVGLRFSNFSVRNIPNKEAWRPLPTGDGQTLSLRAQTSGKFYQSYSLSFVEPWFGGKKPNSFSFSFSHTRMNYSANKNLYNGYGSYGSYGGYPGGYGGYPGYGGGYYGGSGYYGGGYPGYYGGYPTFDPGDYYQYNDDNTSEDDQIQVTTRLALGYGYRLRWPDDFFTVYHELSLEHYKLQNMSGIYYFLSDDDGSGGGGFNNLSFKTAFGRNSVDNPLYSRSGSEFSVSLQLTPPFSLFNDVDYGDPDLSSEEMYKWIEYHKWNMKGAWFTPLTQDRNLVLHTKFEYGFLGYYDKNRRSPFERFRLGGSGMSGYNYFGADIISLRGYKDYSLSRQTGSNMYNKLTMELRYPVTLKPSATIYVLGFLEAGNAWDDFERYNPFELKRSAGAGVRIFLPMFGLMGIDWGYGFDAVNGDTSVGKSQFHFVIGQQF</sequence>
<dbReference type="InterPro" id="IPR034746">
    <property type="entry name" value="POTRA"/>
</dbReference>
<dbReference type="Gene3D" id="3.10.20.310">
    <property type="entry name" value="membrane protein fhac"/>
    <property type="match status" value="4"/>
</dbReference>
<keyword evidence="4 9" id="KW-0732">Signal</keyword>
<evidence type="ECO:0000256" key="2">
    <source>
        <dbReference type="ARBA" id="ARBA00022452"/>
    </source>
</evidence>
<comment type="caution">
    <text evidence="11">The sequence shown here is derived from an EMBL/GenBank/DDBJ whole genome shotgun (WGS) entry which is preliminary data.</text>
</comment>
<keyword evidence="5" id="KW-0677">Repeat</keyword>
<dbReference type="PANTHER" id="PTHR12815:SF47">
    <property type="entry name" value="TRANSLOCATION AND ASSEMBLY MODULE SUBUNIT TAMA"/>
    <property type="match status" value="1"/>
</dbReference>
<dbReference type="Pfam" id="PF01103">
    <property type="entry name" value="Omp85"/>
    <property type="match status" value="1"/>
</dbReference>
<keyword evidence="3" id="KW-0812">Transmembrane</keyword>
<accession>A0A4R6GPZ0</accession>
<dbReference type="PIRSF" id="PIRSF006076">
    <property type="entry name" value="OM_assembly_OMP85"/>
    <property type="match status" value="1"/>
</dbReference>
<feature type="signal peptide" evidence="9">
    <location>
        <begin position="1"/>
        <end position="19"/>
    </location>
</feature>
<dbReference type="GO" id="GO:0009279">
    <property type="term" value="C:cell outer membrane"/>
    <property type="evidence" value="ECO:0007669"/>
    <property type="project" value="UniProtKB-UniRule"/>
</dbReference>
<name>A0A4R6GPZ0_9BACT</name>
<evidence type="ECO:0000256" key="6">
    <source>
        <dbReference type="ARBA" id="ARBA00023136"/>
    </source>
</evidence>
<dbReference type="AlphaFoldDB" id="A0A4R6GPZ0"/>
<evidence type="ECO:0000256" key="3">
    <source>
        <dbReference type="ARBA" id="ARBA00022692"/>
    </source>
</evidence>
<evidence type="ECO:0000313" key="11">
    <source>
        <dbReference type="EMBL" id="TDN96700.1"/>
    </source>
</evidence>
<protein>
    <recommendedName>
        <fullName evidence="8">Outer membrane protein assembly factor BamA</fullName>
    </recommendedName>
</protein>
<keyword evidence="7" id="KW-0998">Cell outer membrane</keyword>
<dbReference type="Proteomes" id="UP000294848">
    <property type="component" value="Unassembled WGS sequence"/>
</dbReference>
<proteinExistence type="predicted"/>